<dbReference type="InterPro" id="IPR005835">
    <property type="entry name" value="NTP_transferase_dom"/>
</dbReference>
<dbReference type="EMBL" id="BAAADG010000004">
    <property type="protein sequence ID" value="GAA0223500.1"/>
    <property type="molecule type" value="Genomic_DNA"/>
</dbReference>
<feature type="domain" description="Nucleotidyl transferase" evidence="3">
    <location>
        <begin position="2"/>
        <end position="141"/>
    </location>
</feature>
<dbReference type="InterPro" id="IPR029044">
    <property type="entry name" value="Nucleotide-diphossugar_trans"/>
</dbReference>
<organism evidence="4 5">
    <name type="scientific">Methylophaga marina</name>
    <dbReference type="NCBI Taxonomy" id="45495"/>
    <lineage>
        <taxon>Bacteria</taxon>
        <taxon>Pseudomonadati</taxon>
        <taxon>Pseudomonadota</taxon>
        <taxon>Gammaproteobacteria</taxon>
        <taxon>Thiotrichales</taxon>
        <taxon>Piscirickettsiaceae</taxon>
        <taxon>Methylophaga</taxon>
    </lineage>
</organism>
<keyword evidence="2" id="KW-0548">Nucleotidyltransferase</keyword>
<gene>
    <name evidence="4" type="ORF">GCM10008964_13920</name>
</gene>
<dbReference type="SUPFAM" id="SSF53448">
    <property type="entry name" value="Nucleotide-diphospho-sugar transferases"/>
    <property type="match status" value="1"/>
</dbReference>
<name>A0ABN0TJS3_9GAMM</name>
<dbReference type="PANTHER" id="PTHR43584:SF8">
    <property type="entry name" value="N-ACETYLMURAMATE ALPHA-1-PHOSPHATE URIDYLYLTRANSFERASE"/>
    <property type="match status" value="1"/>
</dbReference>
<dbReference type="CDD" id="cd06422">
    <property type="entry name" value="NTP_transferase_like_1"/>
    <property type="match status" value="1"/>
</dbReference>
<dbReference type="NCBIfam" id="NF045761">
    <property type="entry name" value="NAMPUrTaseMurU"/>
    <property type="match status" value="1"/>
</dbReference>
<evidence type="ECO:0000313" key="5">
    <source>
        <dbReference type="Proteomes" id="UP001501476"/>
    </source>
</evidence>
<dbReference type="Proteomes" id="UP001501476">
    <property type="component" value="Unassembled WGS sequence"/>
</dbReference>
<comment type="caution">
    <text evidence="4">The sequence shown here is derived from an EMBL/GenBank/DDBJ whole genome shotgun (WGS) entry which is preliminary data.</text>
</comment>
<evidence type="ECO:0000313" key="4">
    <source>
        <dbReference type="EMBL" id="GAA0223500.1"/>
    </source>
</evidence>
<proteinExistence type="predicted"/>
<dbReference type="InterPro" id="IPR054790">
    <property type="entry name" value="MurU"/>
</dbReference>
<protein>
    <submittedName>
        <fullName evidence="4">Nucleotidyltransferase family protein</fullName>
    </submittedName>
</protein>
<dbReference type="InterPro" id="IPR050065">
    <property type="entry name" value="GlmU-like"/>
</dbReference>
<reference evidence="4 5" key="1">
    <citation type="journal article" date="2019" name="Int. J. Syst. Evol. Microbiol.">
        <title>The Global Catalogue of Microorganisms (GCM) 10K type strain sequencing project: providing services to taxonomists for standard genome sequencing and annotation.</title>
        <authorList>
            <consortium name="The Broad Institute Genomics Platform"/>
            <consortium name="The Broad Institute Genome Sequencing Center for Infectious Disease"/>
            <person name="Wu L."/>
            <person name="Ma J."/>
        </authorList>
    </citation>
    <scope>NUCLEOTIDE SEQUENCE [LARGE SCALE GENOMIC DNA]</scope>
    <source>
        <strain evidence="4 5">JCM 6886</strain>
    </source>
</reference>
<accession>A0ABN0TJS3</accession>
<keyword evidence="5" id="KW-1185">Reference proteome</keyword>
<evidence type="ECO:0000256" key="2">
    <source>
        <dbReference type="ARBA" id="ARBA00022695"/>
    </source>
</evidence>
<dbReference type="Gene3D" id="3.90.550.10">
    <property type="entry name" value="Spore Coat Polysaccharide Biosynthesis Protein SpsA, Chain A"/>
    <property type="match status" value="1"/>
</dbReference>
<dbReference type="Pfam" id="PF00483">
    <property type="entry name" value="NTP_transferase"/>
    <property type="match status" value="1"/>
</dbReference>
<keyword evidence="1" id="KW-0808">Transferase</keyword>
<evidence type="ECO:0000259" key="3">
    <source>
        <dbReference type="Pfam" id="PF00483"/>
    </source>
</evidence>
<evidence type="ECO:0000256" key="1">
    <source>
        <dbReference type="ARBA" id="ARBA00022679"/>
    </source>
</evidence>
<dbReference type="RefSeq" id="WP_343749625.1">
    <property type="nucleotide sequence ID" value="NZ_BAAADG010000004.1"/>
</dbReference>
<dbReference type="PANTHER" id="PTHR43584">
    <property type="entry name" value="NUCLEOTIDYL TRANSFERASE"/>
    <property type="match status" value="1"/>
</dbReference>
<sequence length="223" mass="24764">MKAMILAAGRGERLRPLTDHTPKPLVKAGKKRLIEYLIENLVAAGVDEIVINYAHLGEQFPVALGTGERYGCRITYSPENEGSLETAGGIAQALPLLGDEPFIVVNGDIWTDYDFSNLAKYSLQQNCDCHLVMVNNPKHNADGDFALAENGCVMLSGNKKFTFSGMGLYHPRLFKHLPVERKALKPIFEKVIQDNRMTGELYKGQWSDIGTLERLTALEKELS</sequence>